<comment type="caution">
    <text evidence="1">The sequence shown here is derived from an EMBL/GenBank/DDBJ whole genome shotgun (WGS) entry which is preliminary data.</text>
</comment>
<evidence type="ECO:0000313" key="1">
    <source>
        <dbReference type="EMBL" id="KAJ2997037.1"/>
    </source>
</evidence>
<sequence>MATQKDTARCFGLVFLSLLTLPISLGVLYFSALKHTIKSKFGSLQVTTSDGQRTILVTGVGMAKGLTLARAFYLSGHRVIGADIEDHIIPCSGRYSKSLSTFYRLPRPYSSSRAEIYTNLLVQIIKDEKVDLWVSCSGVASAIEDAQAKEAIEAQTTCRCIQFDVATTSMLHEKNTFMHTCAERGLAIPDTHEVTSRDGVLQFLSASKMQHPDRKYILKPVGMDDVNRGDMTLLPLSSHVLTEKHISRLFISASTPWILQQFIPGGEEYCTHALVVRGELKCFVSCPSSELLMHYEPLSQDDELWRAMHDFTVEFLQRSPDADSMTGHLSFDFMVDSGPARGNRIGSGKSIYAIECNPRAHTAVVLFAQQGPEMRDMVQAYLSAIDRPKGALVDHKTAGEQKLGGEKALVTPPKVLQSRYWIGNDVVTLLFHPLLRLAMGSIGRKDVSKSSLIFLEHMVHWKEGTFETWDPFPALILYHVYWPLTILSAWWQGRRWKPDVVTFAELHELSRIAAVKIRQILPENENDLVSVAVGLFCHSSLDLVLSWLGLVHLGRKAFFYAPQLEVHTIEHLCEEVGVRVILVDSAHRGLLSQITGDINAVEIPNYHSTTNPNDNVMLPKIENRSASSVSFLQHTSGTSSGLPKPIFQTEWGAVGCLPVFTDPEPIATFTTTPLYHGGLADAFRAWTSRAMIWFFPEGVTPITGSNIVKVVNFARRRSGVARVKYFSSVPYVLEMLAKTEDGSGVEMLRLMDLVGVGGAPLPPAVGDRLVRSGVKLLSRMGSAECGFLMSSHREYAKDSGWQYLRAIDDPELLAFEPRDGGLSELVVRCGWPLRLKQNREDGSYATADLFEPHPSIQNAWRYYGRADALIILANGKKFDPSPIEDELRSSDEMLRDVLVFGAERNYPGALLFTDCQDLSDDEFLGKVWPAIEKMNLASPQHSRILRSAVVIIRVKQGDEPLPKSSKGTILRRQAESRYAEDIGKAYDSPGVSPGKTYIPDDELVSVITTLFIEILGRPVATDKDVYAQGVDSISCIQITKRMQDTLLLSDAEVLPQNIIYDNSTILELADTLKRIRRESSCLNYSSEEKSLELMRQLAEKYSHVEISGNKNLKETIVVVLTGASGTLGAHILNQLIDDSRVKKIYCLLRGSTGFTTEQRIVKALVKRKLRNEEELKCLGLLHGRIICLSCDLSLPNLGLLEKDRARTTNDATHFIHSAWAVNFNLGLKSYESQLANTKNLIETADVNGAEFFFISSTAAVSNTASGIVQEKVSSEPRNASALGYSRSKWVAEQMCTSAHIQAINSGNLRSDEKPRISIIRVGQLCGNEFGVWNVSEAYPLLLSTTKLTSCLPDLPGEALNWLPVDTAARSIIEIALPLPIKDTSTQDGCLNIPVYHVVNHHETPSWRQMLRWFSEGPSGIPFDIVSASTWMELLEAKLKTDSVSRHPCRALIGLWKQRYVLEDSANNSDSRSKSPMFEVSFTRRLSESINKLKPLDRERVVRMWEWIQENC</sequence>
<name>A0ACC1PPR7_9PEZI</name>
<organism evidence="1 2">
    <name type="scientific">Xylaria curta</name>
    <dbReference type="NCBI Taxonomy" id="42375"/>
    <lineage>
        <taxon>Eukaryota</taxon>
        <taxon>Fungi</taxon>
        <taxon>Dikarya</taxon>
        <taxon>Ascomycota</taxon>
        <taxon>Pezizomycotina</taxon>
        <taxon>Sordariomycetes</taxon>
        <taxon>Xylariomycetidae</taxon>
        <taxon>Xylariales</taxon>
        <taxon>Xylariaceae</taxon>
        <taxon>Xylaria</taxon>
    </lineage>
</organism>
<gene>
    <name evidence="1" type="ORF">NUW58_g783</name>
</gene>
<dbReference type="EMBL" id="JAPDGR010000072">
    <property type="protein sequence ID" value="KAJ2997037.1"/>
    <property type="molecule type" value="Genomic_DNA"/>
</dbReference>
<protein>
    <submittedName>
        <fullName evidence="1">Uncharacterized protein</fullName>
    </submittedName>
</protein>
<keyword evidence="2" id="KW-1185">Reference proteome</keyword>
<accession>A0ACC1PPR7</accession>
<evidence type="ECO:0000313" key="2">
    <source>
        <dbReference type="Proteomes" id="UP001143856"/>
    </source>
</evidence>
<dbReference type="Proteomes" id="UP001143856">
    <property type="component" value="Unassembled WGS sequence"/>
</dbReference>
<reference evidence="1" key="1">
    <citation type="submission" date="2022-10" db="EMBL/GenBank/DDBJ databases">
        <title>Genome Sequence of Xylaria curta.</title>
        <authorList>
            <person name="Buettner E."/>
        </authorList>
    </citation>
    <scope>NUCLEOTIDE SEQUENCE</scope>
    <source>
        <strain evidence="1">Babe10</strain>
    </source>
</reference>
<proteinExistence type="predicted"/>